<keyword evidence="9" id="KW-1185">Reference proteome</keyword>
<keyword evidence="7" id="KW-0325">Glycoprotein</keyword>
<organism evidence="8 9">
    <name type="scientific">Elongatibacter sediminis</name>
    <dbReference type="NCBI Taxonomy" id="3119006"/>
    <lineage>
        <taxon>Bacteria</taxon>
        <taxon>Pseudomonadati</taxon>
        <taxon>Pseudomonadota</taxon>
        <taxon>Gammaproteobacteria</taxon>
        <taxon>Chromatiales</taxon>
        <taxon>Wenzhouxiangellaceae</taxon>
        <taxon>Elongatibacter</taxon>
    </lineage>
</organism>
<dbReference type="GO" id="GO:0016051">
    <property type="term" value="P:carbohydrate biosynthetic process"/>
    <property type="evidence" value="ECO:0007669"/>
    <property type="project" value="InterPro"/>
</dbReference>
<proteinExistence type="predicted"/>
<evidence type="ECO:0000256" key="2">
    <source>
        <dbReference type="ARBA" id="ARBA00022679"/>
    </source>
</evidence>
<dbReference type="GO" id="GO:0008146">
    <property type="term" value="F:sulfotransferase activity"/>
    <property type="evidence" value="ECO:0007669"/>
    <property type="project" value="InterPro"/>
</dbReference>
<protein>
    <submittedName>
        <fullName evidence="8">Sulfotransferase family 2 domain-containing protein</fullName>
    </submittedName>
</protein>
<evidence type="ECO:0000256" key="6">
    <source>
        <dbReference type="ARBA" id="ARBA00023136"/>
    </source>
</evidence>
<keyword evidence="2" id="KW-0808">Transferase</keyword>
<dbReference type="InterPro" id="IPR027417">
    <property type="entry name" value="P-loop_NTPase"/>
</dbReference>
<dbReference type="PANTHER" id="PTHR12137">
    <property type="entry name" value="CARBOHYDRATE SULFOTRANSFERASE"/>
    <property type="match status" value="1"/>
</dbReference>
<evidence type="ECO:0000256" key="5">
    <source>
        <dbReference type="ARBA" id="ARBA00023034"/>
    </source>
</evidence>
<dbReference type="InterPro" id="IPR018011">
    <property type="entry name" value="Carb_sulfotrans_8-10"/>
</dbReference>
<gene>
    <name evidence="8" type="ORF">V3330_11120</name>
</gene>
<evidence type="ECO:0000313" key="8">
    <source>
        <dbReference type="EMBL" id="MEJ8568178.1"/>
    </source>
</evidence>
<keyword evidence="3" id="KW-0812">Transmembrane</keyword>
<dbReference type="InterPro" id="IPR005331">
    <property type="entry name" value="Sulfotransferase"/>
</dbReference>
<dbReference type="Gene3D" id="3.40.50.300">
    <property type="entry name" value="P-loop containing nucleotide triphosphate hydrolases"/>
    <property type="match status" value="1"/>
</dbReference>
<comment type="subcellular location">
    <subcellularLocation>
        <location evidence="1">Golgi apparatus membrane</location>
        <topology evidence="1">Single-pass type II membrane protein</topology>
    </subcellularLocation>
</comment>
<evidence type="ECO:0000256" key="1">
    <source>
        <dbReference type="ARBA" id="ARBA00004323"/>
    </source>
</evidence>
<sequence>MHLRYDVMQWPMITVLVSHRHRVMYTPIAKNANTTYKRLFVELSGHPSSEVLLDGDVHVNLLAQPTGLVLADYTPEHAAAILGNANYFHFTLLRNPLERAVSGYLDKFVRSPVRKNPNNRNHLVIQDALDWVYEHRGEPVDHERLITFREFVDYLEQVPDTALDTHFKAQSAYLVHQNIDFISTTENQQPLLAELEQRFGRHIEVEHFNRTAGPQHGEYGNDAADLLPARIRAKRGLPKPSELLVPDLAERLRKRFARDFELWSEAKAKGTG</sequence>
<dbReference type="PANTHER" id="PTHR12137:SF54">
    <property type="entry name" value="CARBOHYDRATE SULFOTRANSFERASE"/>
    <property type="match status" value="1"/>
</dbReference>
<evidence type="ECO:0000313" key="9">
    <source>
        <dbReference type="Proteomes" id="UP001359886"/>
    </source>
</evidence>
<dbReference type="EMBL" id="JAZHOG010000007">
    <property type="protein sequence ID" value="MEJ8568178.1"/>
    <property type="molecule type" value="Genomic_DNA"/>
</dbReference>
<keyword evidence="4" id="KW-1133">Transmembrane helix</keyword>
<dbReference type="GO" id="GO:0016020">
    <property type="term" value="C:membrane"/>
    <property type="evidence" value="ECO:0007669"/>
    <property type="project" value="InterPro"/>
</dbReference>
<reference evidence="8 9" key="1">
    <citation type="submission" date="2024-02" db="EMBL/GenBank/DDBJ databases">
        <title>A novel Wenzhouxiangellaceae bacterium, isolated from coastal sediments.</title>
        <authorList>
            <person name="Du Z.-J."/>
            <person name="Ye Y.-Q."/>
            <person name="Zhang X.-Y."/>
        </authorList>
    </citation>
    <scope>NUCLEOTIDE SEQUENCE [LARGE SCALE GENOMIC DNA]</scope>
    <source>
        <strain evidence="8 9">CH-27</strain>
    </source>
</reference>
<comment type="caution">
    <text evidence="8">The sequence shown here is derived from an EMBL/GenBank/DDBJ whole genome shotgun (WGS) entry which is preliminary data.</text>
</comment>
<dbReference type="RefSeq" id="WP_354695502.1">
    <property type="nucleotide sequence ID" value="NZ_JAZHOG010000007.1"/>
</dbReference>
<name>A0AAW9RD90_9GAMM</name>
<evidence type="ECO:0000256" key="7">
    <source>
        <dbReference type="ARBA" id="ARBA00023180"/>
    </source>
</evidence>
<evidence type="ECO:0000256" key="3">
    <source>
        <dbReference type="ARBA" id="ARBA00022692"/>
    </source>
</evidence>
<keyword evidence="6" id="KW-0472">Membrane</keyword>
<keyword evidence="5" id="KW-0333">Golgi apparatus</keyword>
<evidence type="ECO:0000256" key="4">
    <source>
        <dbReference type="ARBA" id="ARBA00022989"/>
    </source>
</evidence>
<dbReference type="Proteomes" id="UP001359886">
    <property type="component" value="Unassembled WGS sequence"/>
</dbReference>
<dbReference type="Pfam" id="PF03567">
    <property type="entry name" value="Sulfotransfer_2"/>
    <property type="match status" value="1"/>
</dbReference>
<dbReference type="AlphaFoldDB" id="A0AAW9RD90"/>
<accession>A0AAW9RD90</accession>